<dbReference type="RefSeq" id="WP_340327622.1">
    <property type="nucleotide sequence ID" value="NZ_JAZHOF010000001.1"/>
</dbReference>
<evidence type="ECO:0000313" key="9">
    <source>
        <dbReference type="Proteomes" id="UP001378188"/>
    </source>
</evidence>
<gene>
    <name evidence="8" type="ORF">V3328_00220</name>
</gene>
<feature type="domain" description="EamA" evidence="7">
    <location>
        <begin position="180"/>
        <end position="313"/>
    </location>
</feature>
<proteinExistence type="inferred from homology"/>
<comment type="caution">
    <text evidence="8">The sequence shown here is derived from an EMBL/GenBank/DDBJ whole genome shotgun (WGS) entry which is preliminary data.</text>
</comment>
<feature type="transmembrane region" description="Helical" evidence="6">
    <location>
        <begin position="178"/>
        <end position="198"/>
    </location>
</feature>
<keyword evidence="4 6" id="KW-1133">Transmembrane helix</keyword>
<evidence type="ECO:0000313" key="8">
    <source>
        <dbReference type="EMBL" id="MEJ8569878.1"/>
    </source>
</evidence>
<comment type="similarity">
    <text evidence="2">Belongs to the EamA transporter family.</text>
</comment>
<dbReference type="InterPro" id="IPR050638">
    <property type="entry name" value="AA-Vitamin_Transporters"/>
</dbReference>
<feature type="transmembrane region" description="Helical" evidence="6">
    <location>
        <begin position="272"/>
        <end position="292"/>
    </location>
</feature>
<feature type="transmembrane region" description="Helical" evidence="6">
    <location>
        <begin position="210"/>
        <end position="230"/>
    </location>
</feature>
<dbReference type="Proteomes" id="UP001378188">
    <property type="component" value="Unassembled WGS sequence"/>
</dbReference>
<dbReference type="GO" id="GO:0016020">
    <property type="term" value="C:membrane"/>
    <property type="evidence" value="ECO:0007669"/>
    <property type="project" value="UniProtKB-SubCell"/>
</dbReference>
<evidence type="ECO:0000256" key="3">
    <source>
        <dbReference type="ARBA" id="ARBA00022692"/>
    </source>
</evidence>
<feature type="transmembrane region" description="Helical" evidence="6">
    <location>
        <begin position="124"/>
        <end position="146"/>
    </location>
</feature>
<feature type="transmembrane region" description="Helical" evidence="6">
    <location>
        <begin position="26"/>
        <end position="48"/>
    </location>
</feature>
<evidence type="ECO:0000259" key="7">
    <source>
        <dbReference type="Pfam" id="PF00892"/>
    </source>
</evidence>
<evidence type="ECO:0000256" key="4">
    <source>
        <dbReference type="ARBA" id="ARBA00022989"/>
    </source>
</evidence>
<accession>A0AAW9RLS5</accession>
<evidence type="ECO:0000256" key="6">
    <source>
        <dbReference type="SAM" id="Phobius"/>
    </source>
</evidence>
<dbReference type="EMBL" id="JAZHOF010000001">
    <property type="protein sequence ID" value="MEJ8569878.1"/>
    <property type="molecule type" value="Genomic_DNA"/>
</dbReference>
<dbReference type="SUPFAM" id="SSF103481">
    <property type="entry name" value="Multidrug resistance efflux transporter EmrE"/>
    <property type="match status" value="2"/>
</dbReference>
<keyword evidence="9" id="KW-1185">Reference proteome</keyword>
<feature type="domain" description="EamA" evidence="7">
    <location>
        <begin position="27"/>
        <end position="167"/>
    </location>
</feature>
<protein>
    <submittedName>
        <fullName evidence="8">DMT family transporter</fullName>
    </submittedName>
</protein>
<comment type="subcellular location">
    <subcellularLocation>
        <location evidence="1">Membrane</location>
        <topology evidence="1">Multi-pass membrane protein</topology>
    </subcellularLocation>
</comment>
<feature type="transmembrane region" description="Helical" evidence="6">
    <location>
        <begin position="242"/>
        <end position="265"/>
    </location>
</feature>
<evidence type="ECO:0000256" key="5">
    <source>
        <dbReference type="ARBA" id="ARBA00023136"/>
    </source>
</evidence>
<dbReference type="AlphaFoldDB" id="A0AAW9RLS5"/>
<dbReference type="Pfam" id="PF00892">
    <property type="entry name" value="EamA"/>
    <property type="match status" value="2"/>
</dbReference>
<dbReference type="PANTHER" id="PTHR32322:SF2">
    <property type="entry name" value="EAMA DOMAIN-CONTAINING PROTEIN"/>
    <property type="match status" value="1"/>
</dbReference>
<keyword evidence="3 6" id="KW-0812">Transmembrane</keyword>
<feature type="transmembrane region" description="Helical" evidence="6">
    <location>
        <begin position="298"/>
        <end position="316"/>
    </location>
</feature>
<keyword evidence="5 6" id="KW-0472">Membrane</keyword>
<dbReference type="InterPro" id="IPR000620">
    <property type="entry name" value="EamA_dom"/>
</dbReference>
<evidence type="ECO:0000256" key="1">
    <source>
        <dbReference type="ARBA" id="ARBA00004141"/>
    </source>
</evidence>
<reference evidence="8 9" key="1">
    <citation type="submission" date="2024-02" db="EMBL/GenBank/DDBJ databases">
        <title>Genome analysis and characterization of Microbaculum marinisediminis sp. nov., isolated from marine sediment.</title>
        <authorList>
            <person name="Du Z.-J."/>
            <person name="Ye Y.-Q."/>
            <person name="Zhang Z.-R."/>
            <person name="Yuan S.-M."/>
            <person name="Zhang X.-Y."/>
        </authorList>
    </citation>
    <scope>NUCLEOTIDE SEQUENCE [LARGE SCALE GENOMIC DNA]</scope>
    <source>
        <strain evidence="8 9">SDUM1044001</strain>
    </source>
</reference>
<dbReference type="InterPro" id="IPR037185">
    <property type="entry name" value="EmrE-like"/>
</dbReference>
<feature type="transmembrane region" description="Helical" evidence="6">
    <location>
        <begin position="60"/>
        <end position="79"/>
    </location>
</feature>
<dbReference type="PANTHER" id="PTHR32322">
    <property type="entry name" value="INNER MEMBRANE TRANSPORTER"/>
    <property type="match status" value="1"/>
</dbReference>
<feature type="transmembrane region" description="Helical" evidence="6">
    <location>
        <begin position="153"/>
        <end position="172"/>
    </location>
</feature>
<organism evidence="8 9">
    <name type="scientific">Microbaculum marinum</name>
    <dbReference type="NCBI Taxonomy" id="1764581"/>
    <lineage>
        <taxon>Bacteria</taxon>
        <taxon>Pseudomonadati</taxon>
        <taxon>Pseudomonadota</taxon>
        <taxon>Alphaproteobacteria</taxon>
        <taxon>Hyphomicrobiales</taxon>
        <taxon>Tepidamorphaceae</taxon>
        <taxon>Microbaculum</taxon>
    </lineage>
</organism>
<sequence>MAPAAPEVPVVLKQDPGSAGGPGNLALGYTFAVLGALTFSSKAIFIKLAYAEGMGVEPLLALRMMLALPVYLAIGALSLHDRRRRGEGLPAAGLLIKAVVVGALGYWVAMYLDFAGLSLIPAQFNVLILMTYPLFVVIFGALIFRFPVQIRAVIAFAVAYIGIGVIFSGRLGSADGKMILGAAFVLAAAVTFALYMLFAKEVIGRMGARLFTCVTMVAVSILAIGQFLIVDPISALSITREAWIYTILLAVVSTIFPTFLINAALQQITAQANSTIGMLAPVASILLAFLVLGEMLSVRDMIGAALVIGGVGWFTLGGRRSL</sequence>
<name>A0AAW9RLS5_9HYPH</name>
<evidence type="ECO:0000256" key="2">
    <source>
        <dbReference type="ARBA" id="ARBA00007362"/>
    </source>
</evidence>
<feature type="transmembrane region" description="Helical" evidence="6">
    <location>
        <begin position="91"/>
        <end position="112"/>
    </location>
</feature>